<accession>A0AA97LXZ1</accession>
<keyword evidence="2" id="KW-1185">Reference proteome</keyword>
<name>A0AA97LXZ1_9ACTN</name>
<organism evidence="1 2">
    <name type="scientific">Thermobifida halotolerans</name>
    <dbReference type="NCBI Taxonomy" id="483545"/>
    <lineage>
        <taxon>Bacteria</taxon>
        <taxon>Bacillati</taxon>
        <taxon>Actinomycetota</taxon>
        <taxon>Actinomycetes</taxon>
        <taxon>Streptosporangiales</taxon>
        <taxon>Nocardiopsidaceae</taxon>
        <taxon>Thermobifida</taxon>
    </lineage>
</organism>
<evidence type="ECO:0008006" key="3">
    <source>
        <dbReference type="Google" id="ProtNLM"/>
    </source>
</evidence>
<dbReference type="Proteomes" id="UP000265719">
    <property type="component" value="Chromosome"/>
</dbReference>
<dbReference type="KEGG" id="thao:NI17_002265"/>
<dbReference type="EMBL" id="CP063196">
    <property type="protein sequence ID" value="UOE20094.1"/>
    <property type="molecule type" value="Genomic_DNA"/>
</dbReference>
<proteinExistence type="predicted"/>
<protein>
    <recommendedName>
        <fullName evidence="3">Peptidoglycan binding-like domain-containing protein</fullName>
    </recommendedName>
</protein>
<gene>
    <name evidence="1" type="ORF">NI17_002265</name>
</gene>
<reference evidence="1" key="1">
    <citation type="submission" date="2020-10" db="EMBL/GenBank/DDBJ databases">
        <title>De novo genome project of the cellulose decomposer Thermobifida halotolerans type strain.</title>
        <authorList>
            <person name="Nagy I."/>
            <person name="Horvath B."/>
            <person name="Kukolya J."/>
            <person name="Nagy I."/>
            <person name="Orsini M."/>
        </authorList>
    </citation>
    <scope>NUCLEOTIDE SEQUENCE</scope>
    <source>
        <strain evidence="1">DSM 44931</strain>
    </source>
</reference>
<dbReference type="RefSeq" id="WP_068692594.1">
    <property type="nucleotide sequence ID" value="NZ_CP063196.1"/>
</dbReference>
<evidence type="ECO:0000313" key="2">
    <source>
        <dbReference type="Proteomes" id="UP000265719"/>
    </source>
</evidence>
<dbReference type="AlphaFoldDB" id="A0AA97LXZ1"/>
<sequence>MLVMVHPGCHGVVRAPRRTSPWSGPAGRRLRDMLFFVTGVLGALFDAERVLPEADPGQVHALLVELGRLAPAAAPAERVAVLREFQTERGLPGNGVADGPTVTALMRDVRARRERRALGLPDDVG</sequence>
<evidence type="ECO:0000313" key="1">
    <source>
        <dbReference type="EMBL" id="UOE20094.1"/>
    </source>
</evidence>